<dbReference type="InterPro" id="IPR027417">
    <property type="entry name" value="P-loop_NTPase"/>
</dbReference>
<dbReference type="PANTHER" id="PTHR34301">
    <property type="entry name" value="DNA-BINDING PROTEIN-RELATED"/>
    <property type="match status" value="1"/>
</dbReference>
<feature type="region of interest" description="Disordered" evidence="1">
    <location>
        <begin position="1"/>
        <end position="25"/>
    </location>
</feature>
<dbReference type="Pfam" id="PF13191">
    <property type="entry name" value="AAA_16"/>
    <property type="match status" value="1"/>
</dbReference>
<dbReference type="RefSeq" id="WP_344310522.1">
    <property type="nucleotide sequence ID" value="NZ_BAAANO010000033.1"/>
</dbReference>
<dbReference type="InterPro" id="IPR041664">
    <property type="entry name" value="AAA_16"/>
</dbReference>
<proteinExistence type="predicted"/>
<keyword evidence="3" id="KW-0067">ATP-binding</keyword>
<dbReference type="SUPFAM" id="SSF52540">
    <property type="entry name" value="P-loop containing nucleoside triphosphate hydrolases"/>
    <property type="match status" value="1"/>
</dbReference>
<keyword evidence="4" id="KW-1185">Reference proteome</keyword>
<gene>
    <name evidence="3" type="ORF">GCM10009755_26910</name>
</gene>
<evidence type="ECO:0000256" key="1">
    <source>
        <dbReference type="SAM" id="MobiDB-lite"/>
    </source>
</evidence>
<protein>
    <submittedName>
        <fullName evidence="3">ATP-binding protein</fullName>
    </submittedName>
</protein>
<dbReference type="EMBL" id="BAAANO010000033">
    <property type="protein sequence ID" value="GAA2013892.1"/>
    <property type="molecule type" value="Genomic_DNA"/>
</dbReference>
<evidence type="ECO:0000259" key="2">
    <source>
        <dbReference type="Pfam" id="PF13191"/>
    </source>
</evidence>
<comment type="caution">
    <text evidence="3">The sequence shown here is derived from an EMBL/GenBank/DDBJ whole genome shotgun (WGS) entry which is preliminary data.</text>
</comment>
<dbReference type="Gene3D" id="3.40.50.300">
    <property type="entry name" value="P-loop containing nucleotide triphosphate hydrolases"/>
    <property type="match status" value="1"/>
</dbReference>
<dbReference type="PANTHER" id="PTHR34301:SF8">
    <property type="entry name" value="ATPASE DOMAIN-CONTAINING PROTEIN"/>
    <property type="match status" value="1"/>
</dbReference>
<name>A0ABP5F5U4_9MICO</name>
<feature type="domain" description="Orc1-like AAA ATPase" evidence="2">
    <location>
        <begin position="27"/>
        <end position="178"/>
    </location>
</feature>
<evidence type="ECO:0000313" key="4">
    <source>
        <dbReference type="Proteomes" id="UP001500755"/>
    </source>
</evidence>
<reference evidence="4" key="1">
    <citation type="journal article" date="2019" name="Int. J. Syst. Evol. Microbiol.">
        <title>The Global Catalogue of Microorganisms (GCM) 10K type strain sequencing project: providing services to taxonomists for standard genome sequencing and annotation.</title>
        <authorList>
            <consortium name="The Broad Institute Genomics Platform"/>
            <consortium name="The Broad Institute Genome Sequencing Center for Infectious Disease"/>
            <person name="Wu L."/>
            <person name="Ma J."/>
        </authorList>
    </citation>
    <scope>NUCLEOTIDE SEQUENCE [LARGE SCALE GENOMIC DNA]</scope>
    <source>
        <strain evidence="4">JCM 14546</strain>
    </source>
</reference>
<sequence>MTVTIPPPRRNGSSSPFTPGFGTQPPTLVGRQDEVNGFARALDAGPGARGRATLVTGQRGVGKTVLLNTFRDVASSRQWVTVQEQASPGFATRLAKSRLPEVLEHFDAADVSKAKMIGLTLPMGLGGVTWRDETQNVLVPDIRTNLMELLRMFDERGTGLLITLDEVHRSNIDELRVVTDAVAHAFNESAPIAFVAAGLPSSINSLVNDRVSTYLRRAERIELGNFTREATLHAIRTPIEDAGKHITEEALSLAAAHTEDYPYLVQLMGDLMWEAAGDSPRITADHVRAADGEARAVMARQIHEPTLEALSGRDREYLRAMAVDDGPSRTAEIARRMSVTDKFASVYRARLIAGGIIEPVGHGTVDFAVPYMRDFLLGRLRRG</sequence>
<dbReference type="GO" id="GO:0005524">
    <property type="term" value="F:ATP binding"/>
    <property type="evidence" value="ECO:0007669"/>
    <property type="project" value="UniProtKB-KW"/>
</dbReference>
<accession>A0ABP5F5U4</accession>
<evidence type="ECO:0000313" key="3">
    <source>
        <dbReference type="EMBL" id="GAA2013892.1"/>
    </source>
</evidence>
<dbReference type="Proteomes" id="UP001500755">
    <property type="component" value="Unassembled WGS sequence"/>
</dbReference>
<keyword evidence="3" id="KW-0547">Nucleotide-binding</keyword>
<feature type="compositionally biased region" description="Low complexity" evidence="1">
    <location>
        <begin position="16"/>
        <end position="25"/>
    </location>
</feature>
<organism evidence="3 4">
    <name type="scientific">Brevibacterium samyangense</name>
    <dbReference type="NCBI Taxonomy" id="366888"/>
    <lineage>
        <taxon>Bacteria</taxon>
        <taxon>Bacillati</taxon>
        <taxon>Actinomycetota</taxon>
        <taxon>Actinomycetes</taxon>
        <taxon>Micrococcales</taxon>
        <taxon>Brevibacteriaceae</taxon>
        <taxon>Brevibacterium</taxon>
    </lineage>
</organism>